<dbReference type="EMBL" id="CM001536">
    <property type="protein sequence ID" value="EIW07594.1"/>
    <property type="molecule type" value="Genomic_DNA"/>
</dbReference>
<evidence type="ECO:0000256" key="5">
    <source>
        <dbReference type="ARBA" id="ARBA00023136"/>
    </source>
</evidence>
<evidence type="ECO:0008006" key="8">
    <source>
        <dbReference type="Google" id="ProtNLM"/>
    </source>
</evidence>
<dbReference type="SUPFAM" id="SSF103473">
    <property type="entry name" value="MFS general substrate transporter"/>
    <property type="match status" value="1"/>
</dbReference>
<evidence type="ECO:0000256" key="3">
    <source>
        <dbReference type="ARBA" id="ARBA00022692"/>
    </source>
</evidence>
<organism evidence="7">
    <name type="scientific">Saccharomyces cerevisiae (strain CEN.PK113-7D)</name>
    <name type="common">Baker's yeast</name>
    <dbReference type="NCBI Taxonomy" id="889517"/>
    <lineage>
        <taxon>Eukaryota</taxon>
        <taxon>Fungi</taxon>
        <taxon>Dikarya</taxon>
        <taxon>Ascomycota</taxon>
        <taxon>Saccharomycotina</taxon>
        <taxon>Saccharomycetes</taxon>
        <taxon>Saccharomycetales</taxon>
        <taxon>Saccharomycetaceae</taxon>
        <taxon>Saccharomyces</taxon>
    </lineage>
</organism>
<gene>
    <name evidence="7" type="ORF">CENPK1137D_2181</name>
</gene>
<sequence length="156" mass="18016">MTGKSSFYTCRALMGLFEGGFVADLVLWMSYFYSSSELSIRLSFFWVTLSLTQIITSIVAFGVFHMRGIGGMAGWQWLFLIERIFTLVIGISAYFLMVPSVVQTKKPWSKKGWFTEREEKIIVNKILRDDPTKGDMNNRQGMSLKMLWQGITDYYI</sequence>
<protein>
    <recommendedName>
        <fullName evidence="8">Major facilitator superfamily (MFS) profile domain-containing protein</fullName>
    </recommendedName>
</protein>
<evidence type="ECO:0000256" key="4">
    <source>
        <dbReference type="ARBA" id="ARBA00022989"/>
    </source>
</evidence>
<proteinExistence type="predicted"/>
<dbReference type="GO" id="GO:0016020">
    <property type="term" value="C:membrane"/>
    <property type="evidence" value="ECO:0007669"/>
    <property type="project" value="UniProtKB-SubCell"/>
</dbReference>
<keyword evidence="5 6" id="KW-0472">Membrane</keyword>
<evidence type="ECO:0000256" key="2">
    <source>
        <dbReference type="ARBA" id="ARBA00022448"/>
    </source>
</evidence>
<dbReference type="OrthoDB" id="1935484at2759"/>
<dbReference type="Gene3D" id="1.20.1250.20">
    <property type="entry name" value="MFS general substrate transporter like domains"/>
    <property type="match status" value="1"/>
</dbReference>
<dbReference type="HOGENOM" id="CLU_112733_0_0_1"/>
<dbReference type="GO" id="GO:0022857">
    <property type="term" value="F:transmembrane transporter activity"/>
    <property type="evidence" value="ECO:0007669"/>
    <property type="project" value="TreeGrafter"/>
</dbReference>
<evidence type="ECO:0000256" key="1">
    <source>
        <dbReference type="ARBA" id="ARBA00004141"/>
    </source>
</evidence>
<name>N1NVT6_YEASC</name>
<dbReference type="PANTHER" id="PTHR43791">
    <property type="entry name" value="PERMEASE-RELATED"/>
    <property type="match status" value="1"/>
</dbReference>
<reference evidence="7" key="1">
    <citation type="submission" date="2012-03" db="EMBL/GenBank/DDBJ databases">
        <title>De novo sequencing, assembly and analysis of the genome of the laboratory strain Saccharomyces cerevisiae CEN.PK113-7D, a model for modern industrial biotechnology.</title>
        <authorList>
            <person name="Nijkamp J.F."/>
            <person name="van den Broek M.A."/>
            <person name="Datema E."/>
            <person name="de Kok S."/>
            <person name="Bosman L."/>
            <person name="Luttink M.A."/>
            <person name="Daran-Lapujade P."/>
            <person name="Vongsangnak W."/>
            <person name="Nielsen J."/>
            <person name="Heijne W.H.M."/>
            <person name="Klaassen P."/>
            <person name="Platt D."/>
            <person name="Paddon C.J."/>
            <person name="Koetter P."/>
            <person name="van Ham R.C."/>
            <person name="Reinders M.J.T."/>
            <person name="Pronk J.T."/>
            <person name="de Ridder D."/>
            <person name="Daran J.-M."/>
        </authorList>
    </citation>
    <scope>NUCLEOTIDE SEQUENCE</scope>
    <source>
        <strain evidence="7">CEN.PK113-7D</strain>
    </source>
</reference>
<dbReference type="InterPro" id="IPR036259">
    <property type="entry name" value="MFS_trans_sf"/>
</dbReference>
<evidence type="ECO:0000256" key="6">
    <source>
        <dbReference type="SAM" id="Phobius"/>
    </source>
</evidence>
<dbReference type="AlphaFoldDB" id="N1NVT6"/>
<comment type="subcellular location">
    <subcellularLocation>
        <location evidence="1">Membrane</location>
        <topology evidence="1">Multi-pass membrane protein</topology>
    </subcellularLocation>
</comment>
<feature type="transmembrane region" description="Helical" evidence="6">
    <location>
        <begin position="77"/>
        <end position="97"/>
    </location>
</feature>
<evidence type="ECO:0000313" key="7">
    <source>
        <dbReference type="EMBL" id="EIW07594.1"/>
    </source>
</evidence>
<keyword evidence="2" id="KW-0813">Transport</keyword>
<feature type="transmembrane region" description="Helical" evidence="6">
    <location>
        <begin position="44"/>
        <end position="65"/>
    </location>
</feature>
<keyword evidence="3 6" id="KW-0812">Transmembrane</keyword>
<feature type="transmembrane region" description="Helical" evidence="6">
    <location>
        <begin position="12"/>
        <end position="32"/>
    </location>
</feature>
<accession>N1NVT6</accession>
<dbReference type="PANTHER" id="PTHR43791:SF29">
    <property type="entry name" value="MAJOR FACILITATOR SUPERFAMILY (MFS) PROFILE DOMAIN-CONTAINING PROTEIN"/>
    <property type="match status" value="1"/>
</dbReference>
<dbReference type="Proteomes" id="UP000013192">
    <property type="component" value="Chromosome XV"/>
</dbReference>
<keyword evidence="4 6" id="KW-1133">Transmembrane helix</keyword>